<dbReference type="InterPro" id="IPR004441">
    <property type="entry name" value="rRNA_MeTrfase_TrmH"/>
</dbReference>
<dbReference type="PANTHER" id="PTHR46429">
    <property type="entry name" value="23S RRNA (GUANOSINE-2'-O-)-METHYLTRANSFERASE RLMB"/>
    <property type="match status" value="1"/>
</dbReference>
<evidence type="ECO:0000313" key="4">
    <source>
        <dbReference type="EMBL" id="UWX05445.1"/>
    </source>
</evidence>
<dbReference type="InterPro" id="IPR029064">
    <property type="entry name" value="Ribosomal_eL30-like_sf"/>
</dbReference>
<sequence length="285" mass="31515">MQEKKYTPYGNQKQENLIKKNKKNSQHILSGYKPVMEVLEKEPNKIDHLYLRKGRNIKESSRILSLCKEHSIRHTVVGDDVLHRLCDNVNHQGIAARLREVGYVPYEHLLETAFEAPLPLIVALDQVLDPGNVGTLVRTMYAMGAAGLVVPKHNSAFLGAGASRSAAGSLERLPIAEVVNLARSVELAEKSGYTAYYADMHGKNALLQETQEGLRFPALLVLGSEEKGVRQGVRNHCSCALSIPFLREFDSLNVAQAGAVLLASFFQAHSKRFACEMNETQVPAK</sequence>
<gene>
    <name evidence="4" type="primary">rlmB</name>
    <name evidence="4" type="ORF">JBF11_08330</name>
</gene>
<reference evidence="4" key="1">
    <citation type="submission" date="2020-12" db="EMBL/GenBank/DDBJ databases">
        <title>Taurinivorans muris gen. nov., sp. nov., fundamental and realized metabolic niche of a ubiquitous sulfidogenic bacterium in the murine intestine.</title>
        <authorList>
            <person name="Ye H."/>
            <person name="Hanson B.T."/>
            <person name="Loy A."/>
        </authorList>
    </citation>
    <scope>NUCLEOTIDE SEQUENCE</scope>
    <source>
        <strain evidence="4">LT0009</strain>
    </source>
</reference>
<dbReference type="EMBL" id="CP065938">
    <property type="protein sequence ID" value="UWX05445.1"/>
    <property type="molecule type" value="Genomic_DNA"/>
</dbReference>
<dbReference type="CDD" id="cd18103">
    <property type="entry name" value="SpoU-like_RlmB"/>
    <property type="match status" value="1"/>
</dbReference>
<dbReference type="RefSeq" id="WP_334315022.1">
    <property type="nucleotide sequence ID" value="NZ_CP065938.1"/>
</dbReference>
<dbReference type="NCBIfam" id="TIGR00186">
    <property type="entry name" value="rRNA_methyl_3"/>
    <property type="match status" value="1"/>
</dbReference>
<keyword evidence="5" id="KW-1185">Reference proteome</keyword>
<protein>
    <submittedName>
        <fullName evidence="4">23S rRNA (Guanosine(2251)-2'-O)-methyltransferase RlmB</fullName>
    </submittedName>
</protein>
<organism evidence="4 5">
    <name type="scientific">Taurinivorans muris</name>
    <dbReference type="NCBI Taxonomy" id="2787751"/>
    <lineage>
        <taxon>Bacteria</taxon>
        <taxon>Pseudomonadati</taxon>
        <taxon>Thermodesulfobacteriota</taxon>
        <taxon>Desulfovibrionia</taxon>
        <taxon>Desulfovibrionales</taxon>
        <taxon>Desulfovibrionaceae</taxon>
        <taxon>Taurinivorans</taxon>
    </lineage>
</organism>
<evidence type="ECO:0000256" key="2">
    <source>
        <dbReference type="ARBA" id="ARBA00022679"/>
    </source>
</evidence>
<dbReference type="InterPro" id="IPR029028">
    <property type="entry name" value="Alpha/beta_knot_MTases"/>
</dbReference>
<dbReference type="Pfam" id="PF00588">
    <property type="entry name" value="SpoU_methylase"/>
    <property type="match status" value="1"/>
</dbReference>
<evidence type="ECO:0000313" key="5">
    <source>
        <dbReference type="Proteomes" id="UP001058120"/>
    </source>
</evidence>
<dbReference type="SMART" id="SM00967">
    <property type="entry name" value="SpoU_sub_bind"/>
    <property type="match status" value="1"/>
</dbReference>
<accession>A0ABY5XZW6</accession>
<feature type="domain" description="RNA 2-O ribose methyltransferase substrate binding" evidence="3">
    <location>
        <begin position="28"/>
        <end position="104"/>
    </location>
</feature>
<dbReference type="InterPro" id="IPR013123">
    <property type="entry name" value="SpoU_subst-bd"/>
</dbReference>
<dbReference type="InterPro" id="IPR001537">
    <property type="entry name" value="SpoU_MeTrfase"/>
</dbReference>
<dbReference type="SUPFAM" id="SSF75217">
    <property type="entry name" value="alpha/beta knot"/>
    <property type="match status" value="1"/>
</dbReference>
<dbReference type="Proteomes" id="UP001058120">
    <property type="component" value="Chromosome"/>
</dbReference>
<dbReference type="InterPro" id="IPR029026">
    <property type="entry name" value="tRNA_m1G_MTases_N"/>
</dbReference>
<keyword evidence="1" id="KW-0489">Methyltransferase</keyword>
<dbReference type="SUPFAM" id="SSF55315">
    <property type="entry name" value="L30e-like"/>
    <property type="match status" value="1"/>
</dbReference>
<dbReference type="PANTHER" id="PTHR46429:SF1">
    <property type="entry name" value="23S RRNA (GUANOSINE-2'-O-)-METHYLTRANSFERASE RLMB"/>
    <property type="match status" value="1"/>
</dbReference>
<proteinExistence type="predicted"/>
<dbReference type="Pfam" id="PF08032">
    <property type="entry name" value="SpoU_sub_bind"/>
    <property type="match status" value="1"/>
</dbReference>
<keyword evidence="2" id="KW-0808">Transferase</keyword>
<dbReference type="Gene3D" id="3.30.1330.30">
    <property type="match status" value="1"/>
</dbReference>
<name>A0ABY5XZW6_9BACT</name>
<dbReference type="Gene3D" id="3.40.1280.10">
    <property type="match status" value="1"/>
</dbReference>
<evidence type="ECO:0000259" key="3">
    <source>
        <dbReference type="SMART" id="SM00967"/>
    </source>
</evidence>
<evidence type="ECO:0000256" key="1">
    <source>
        <dbReference type="ARBA" id="ARBA00022603"/>
    </source>
</evidence>